<dbReference type="SMART" id="SM00184">
    <property type="entry name" value="RING"/>
    <property type="match status" value="1"/>
</dbReference>
<dbReference type="GO" id="GO:0016567">
    <property type="term" value="P:protein ubiquitination"/>
    <property type="evidence" value="ECO:0000318"/>
    <property type="project" value="GO_Central"/>
</dbReference>
<feature type="domain" description="RING-type" evidence="5">
    <location>
        <begin position="161"/>
        <end position="199"/>
    </location>
</feature>
<dbReference type="SUPFAM" id="SSF57850">
    <property type="entry name" value="RING/U-box"/>
    <property type="match status" value="1"/>
</dbReference>
<dbReference type="GO" id="GO:0008270">
    <property type="term" value="F:zinc ion binding"/>
    <property type="evidence" value="ECO:0007669"/>
    <property type="project" value="UniProtKB-KW"/>
</dbReference>
<dbReference type="PANTHER" id="PTHR15315:SF102">
    <property type="entry name" value="RING-TYPE DOMAIN-CONTAINING PROTEIN"/>
    <property type="match status" value="1"/>
</dbReference>
<protein>
    <recommendedName>
        <fullName evidence="5">RING-type domain-containing protein</fullName>
    </recommendedName>
</protein>
<dbReference type="PROSITE" id="PS50089">
    <property type="entry name" value="ZF_RING_2"/>
    <property type="match status" value="1"/>
</dbReference>
<dbReference type="Gene3D" id="3.30.40.10">
    <property type="entry name" value="Zinc/RING finger domain, C3HC4 (zinc finger)"/>
    <property type="match status" value="1"/>
</dbReference>
<evidence type="ECO:0000256" key="4">
    <source>
        <dbReference type="PROSITE-ProRule" id="PRU00175"/>
    </source>
</evidence>
<accession>A0A2R6WTC6</accession>
<dbReference type="InterPro" id="IPR013083">
    <property type="entry name" value="Znf_RING/FYVE/PHD"/>
</dbReference>
<dbReference type="PROSITE" id="PS00518">
    <property type="entry name" value="ZF_RING_1"/>
    <property type="match status" value="1"/>
</dbReference>
<dbReference type="Pfam" id="PF13920">
    <property type="entry name" value="zf-C3HC4_3"/>
    <property type="match status" value="1"/>
</dbReference>
<keyword evidence="3" id="KW-0862">Zinc</keyword>
<dbReference type="OMA" id="DEENRQC"/>
<dbReference type="InterPro" id="IPR001841">
    <property type="entry name" value="Znf_RING"/>
</dbReference>
<keyword evidence="1" id="KW-0479">Metal-binding</keyword>
<dbReference type="PANTHER" id="PTHR15315">
    <property type="entry name" value="RING FINGER PROTEIN 41, 151"/>
    <property type="match status" value="1"/>
</dbReference>
<dbReference type="InterPro" id="IPR017907">
    <property type="entry name" value="Znf_RING_CS"/>
</dbReference>
<reference evidence="7" key="1">
    <citation type="journal article" date="2017" name="Cell">
        <title>Insights into land plant evolution garnered from the Marchantia polymorpha genome.</title>
        <authorList>
            <person name="Bowman J.L."/>
            <person name="Kohchi T."/>
            <person name="Yamato K.T."/>
            <person name="Jenkins J."/>
            <person name="Shu S."/>
            <person name="Ishizaki K."/>
            <person name="Yamaoka S."/>
            <person name="Nishihama R."/>
            <person name="Nakamura Y."/>
            <person name="Berger F."/>
            <person name="Adam C."/>
            <person name="Aki S.S."/>
            <person name="Althoff F."/>
            <person name="Araki T."/>
            <person name="Arteaga-Vazquez M.A."/>
            <person name="Balasubrmanian S."/>
            <person name="Barry K."/>
            <person name="Bauer D."/>
            <person name="Boehm C.R."/>
            <person name="Briginshaw L."/>
            <person name="Caballero-Perez J."/>
            <person name="Catarino B."/>
            <person name="Chen F."/>
            <person name="Chiyoda S."/>
            <person name="Chovatia M."/>
            <person name="Davies K.M."/>
            <person name="Delmans M."/>
            <person name="Demura T."/>
            <person name="Dierschke T."/>
            <person name="Dolan L."/>
            <person name="Dorantes-Acosta A.E."/>
            <person name="Eklund D.M."/>
            <person name="Florent S.N."/>
            <person name="Flores-Sandoval E."/>
            <person name="Fujiyama A."/>
            <person name="Fukuzawa H."/>
            <person name="Galik B."/>
            <person name="Grimanelli D."/>
            <person name="Grimwood J."/>
            <person name="Grossniklaus U."/>
            <person name="Hamada T."/>
            <person name="Haseloff J."/>
            <person name="Hetherington A.J."/>
            <person name="Higo A."/>
            <person name="Hirakawa Y."/>
            <person name="Hundley H.N."/>
            <person name="Ikeda Y."/>
            <person name="Inoue K."/>
            <person name="Inoue S.I."/>
            <person name="Ishida S."/>
            <person name="Jia Q."/>
            <person name="Kakita M."/>
            <person name="Kanazawa T."/>
            <person name="Kawai Y."/>
            <person name="Kawashima T."/>
            <person name="Kennedy M."/>
            <person name="Kinose K."/>
            <person name="Kinoshita T."/>
            <person name="Kohara Y."/>
            <person name="Koide E."/>
            <person name="Komatsu K."/>
            <person name="Kopischke S."/>
            <person name="Kubo M."/>
            <person name="Kyozuka J."/>
            <person name="Lagercrantz U."/>
            <person name="Lin S.S."/>
            <person name="Lindquist E."/>
            <person name="Lipzen A.M."/>
            <person name="Lu C.W."/>
            <person name="De Luna E."/>
            <person name="Martienssen R.A."/>
            <person name="Minamino N."/>
            <person name="Mizutani M."/>
            <person name="Mizutani M."/>
            <person name="Mochizuki N."/>
            <person name="Monte I."/>
            <person name="Mosher R."/>
            <person name="Nagasaki H."/>
            <person name="Nakagami H."/>
            <person name="Naramoto S."/>
            <person name="Nishitani K."/>
            <person name="Ohtani M."/>
            <person name="Okamoto T."/>
            <person name="Okumura M."/>
            <person name="Phillips J."/>
            <person name="Pollak B."/>
            <person name="Reinders A."/>
            <person name="Rovekamp M."/>
            <person name="Sano R."/>
            <person name="Sawa S."/>
            <person name="Schmid M.W."/>
            <person name="Shirakawa M."/>
            <person name="Solano R."/>
            <person name="Spunde A."/>
            <person name="Suetsugu N."/>
            <person name="Sugano S."/>
            <person name="Sugiyama A."/>
            <person name="Sun R."/>
            <person name="Suzuki Y."/>
            <person name="Takenaka M."/>
            <person name="Takezawa D."/>
            <person name="Tomogane H."/>
            <person name="Tsuzuki M."/>
            <person name="Ueda T."/>
            <person name="Umeda M."/>
            <person name="Ward J.M."/>
            <person name="Watanabe Y."/>
            <person name="Yazaki K."/>
            <person name="Yokoyama R."/>
            <person name="Yoshitake Y."/>
            <person name="Yotsui I."/>
            <person name="Zachgo S."/>
            <person name="Schmutz J."/>
        </authorList>
    </citation>
    <scope>NUCLEOTIDE SEQUENCE [LARGE SCALE GENOMIC DNA]</scope>
    <source>
        <strain evidence="7">Tak-1</strain>
    </source>
</reference>
<dbReference type="AlphaFoldDB" id="A0A2R6WTC6"/>
<dbReference type="OrthoDB" id="1630758at2759"/>
<dbReference type="GO" id="GO:0061630">
    <property type="term" value="F:ubiquitin protein ligase activity"/>
    <property type="evidence" value="ECO:0000318"/>
    <property type="project" value="GO_Central"/>
</dbReference>
<proteinExistence type="predicted"/>
<gene>
    <name evidence="6" type="ORF">MARPO_0059s0051</name>
</gene>
<evidence type="ECO:0000256" key="2">
    <source>
        <dbReference type="ARBA" id="ARBA00022771"/>
    </source>
</evidence>
<evidence type="ECO:0000256" key="1">
    <source>
        <dbReference type="ARBA" id="ARBA00022723"/>
    </source>
</evidence>
<dbReference type="Proteomes" id="UP000244005">
    <property type="component" value="Unassembled WGS sequence"/>
</dbReference>
<evidence type="ECO:0000259" key="5">
    <source>
        <dbReference type="PROSITE" id="PS50089"/>
    </source>
</evidence>
<keyword evidence="2 4" id="KW-0863">Zinc-finger</keyword>
<dbReference type="EMBL" id="KZ772731">
    <property type="protein sequence ID" value="PTQ37110.1"/>
    <property type="molecule type" value="Genomic_DNA"/>
</dbReference>
<name>A0A2R6WTC6_MARPO</name>
<sequence length="260" mass="29973">MLLLTMGQGKSFKESLKALEADIQHANTLASEFPRDYDGACLQMRLSYSPAAHFLLFLVRWTDCSLAGALGLLRILIYKRAPYDDAQVYMDGTTTMSTHERKASLREFYAYIYPSLQQLQGGITEVEDMKQKALCMERYKKKSDEERGHMSDLDLEREQECGICMETNNKIALPDCNHAMCIKCYREWHARSQSCPFCRDSLKRVNSRDLWIFTDSGDVQDMVTLARDNLQRLFMYIDKLPLLVSESVFAVYDAHIKVVK</sequence>
<dbReference type="FunFam" id="3.30.40.10:FF:000660">
    <property type="entry name" value="RING/U-box superfamily protein"/>
    <property type="match status" value="1"/>
</dbReference>
<organism evidence="6 7">
    <name type="scientific">Marchantia polymorpha</name>
    <name type="common">Common liverwort</name>
    <name type="synonym">Marchantia aquatica</name>
    <dbReference type="NCBI Taxonomy" id="3197"/>
    <lineage>
        <taxon>Eukaryota</taxon>
        <taxon>Viridiplantae</taxon>
        <taxon>Streptophyta</taxon>
        <taxon>Embryophyta</taxon>
        <taxon>Marchantiophyta</taxon>
        <taxon>Marchantiopsida</taxon>
        <taxon>Marchantiidae</taxon>
        <taxon>Marchantiales</taxon>
        <taxon>Marchantiaceae</taxon>
        <taxon>Marchantia</taxon>
    </lineage>
</organism>
<evidence type="ECO:0000313" key="6">
    <source>
        <dbReference type="EMBL" id="PTQ37110.1"/>
    </source>
</evidence>
<evidence type="ECO:0000313" key="7">
    <source>
        <dbReference type="Proteomes" id="UP000244005"/>
    </source>
</evidence>
<evidence type="ECO:0000256" key="3">
    <source>
        <dbReference type="ARBA" id="ARBA00022833"/>
    </source>
</evidence>
<keyword evidence="7" id="KW-1185">Reference proteome</keyword>